<evidence type="ECO:0000256" key="6">
    <source>
        <dbReference type="ARBA" id="ARBA00022918"/>
    </source>
</evidence>
<dbReference type="InterPro" id="IPR043128">
    <property type="entry name" value="Rev_trsase/Diguanyl_cyclase"/>
</dbReference>
<dbReference type="InterPro" id="IPR000477">
    <property type="entry name" value="RT_dom"/>
</dbReference>
<keyword evidence="6" id="KW-0695">RNA-directed DNA polymerase</keyword>
<keyword evidence="3" id="KW-0540">Nuclease</keyword>
<dbReference type="Gene3D" id="3.30.70.270">
    <property type="match status" value="1"/>
</dbReference>
<dbReference type="SUPFAM" id="SSF53098">
    <property type="entry name" value="Ribonuclease H-like"/>
    <property type="match status" value="1"/>
</dbReference>
<dbReference type="Pfam" id="PF17917">
    <property type="entry name" value="RT_RNaseH"/>
    <property type="match status" value="1"/>
</dbReference>
<feature type="domain" description="Reverse transcriptase" evidence="8">
    <location>
        <begin position="285"/>
        <end position="408"/>
    </location>
</feature>
<dbReference type="GO" id="GO:0003964">
    <property type="term" value="F:RNA-directed DNA polymerase activity"/>
    <property type="evidence" value="ECO:0007669"/>
    <property type="project" value="UniProtKB-KW"/>
</dbReference>
<protein>
    <recommendedName>
        <fullName evidence="12">Reverse transcriptase</fullName>
    </recommendedName>
</protein>
<evidence type="ECO:0000259" key="8">
    <source>
        <dbReference type="Pfam" id="PF00078"/>
    </source>
</evidence>
<dbReference type="GO" id="GO:0004519">
    <property type="term" value="F:endonuclease activity"/>
    <property type="evidence" value="ECO:0007669"/>
    <property type="project" value="UniProtKB-KW"/>
</dbReference>
<sequence>MMAEHRNPQPPTQPNATPIPIPLNTNIIQKPYPSGFKMPQFETYDGNKDPNDQLYALYSIMQTQNASDALMCKRFPSTLRGNAQTCLADFDGVVAPHNDPLVTSIIVNNCEVQHVFVDTGSAPSIMYYHCFESLGLDPTFLQKYDGPIYGFNNQPVLVEGVLKLNVAFSLIPPLHEILHPVGVATLKGNQEMARHCYMTLVKRPRKDKQLTLMPTQLEVSTTQQVMGVELLDNRLEDEAKPTRQKKWKSSKKAPIWGREVASNQGRGAEAFTGRVYKKSKLLRIDKLVKAASGNEWFSLLDAYSGYHQVHMAPEDGVKTSFNTGDEIYCYVMMPFGLKNAGAMYQKMVMIVFRTQIDSNLEVYVDDIMVKSLKAKDHLINLGETFDNLRKHNMKLNPVKCVFRVESAQKDKAGKPKKFEWTSECQTSFNELKAYLNSPPLLTKVKEGEILYLYLGIFDKTLRYFIAEKATLAVVTTTRKLRSYFQVHHIIILKNQPLRQILQKPECLGKLIKWAMELGEFQITFQQRSLIRAQALADFLVECTSNQGNTNFEVELWTLYVDGAFNSKELGVRAVLIGPENFRSQHALKFNFEATNNMAEYEALLLGLRLATELKSDLYRSGRPVYVEVINEPSIQTSKVMEVNINPETPSWTDPIRAYLRDGTVPNDKREEMKLQRKAS</sequence>
<keyword evidence="4" id="KW-0255">Endonuclease</keyword>
<dbReference type="InterPro" id="IPR036397">
    <property type="entry name" value="RNaseH_sf"/>
</dbReference>
<feature type="domain" description="Reverse transcriptase RNase H-like" evidence="9">
    <location>
        <begin position="458"/>
        <end position="520"/>
    </location>
</feature>
<dbReference type="InterPro" id="IPR012337">
    <property type="entry name" value="RNaseH-like_sf"/>
</dbReference>
<dbReference type="EMBL" id="BPVZ01000004">
    <property type="protein sequence ID" value="GKU90936.1"/>
    <property type="molecule type" value="Genomic_DNA"/>
</dbReference>
<gene>
    <name evidence="10" type="ORF">SLEP1_g4876</name>
</gene>
<comment type="caution">
    <text evidence="10">The sequence shown here is derived from an EMBL/GenBank/DDBJ whole genome shotgun (WGS) entry which is preliminary data.</text>
</comment>
<dbReference type="PANTHER" id="PTHR48475:SF1">
    <property type="entry name" value="RNASE H TYPE-1 DOMAIN-CONTAINING PROTEIN"/>
    <property type="match status" value="1"/>
</dbReference>
<keyword evidence="11" id="KW-1185">Reference proteome</keyword>
<evidence type="ECO:0000256" key="3">
    <source>
        <dbReference type="ARBA" id="ARBA00022722"/>
    </source>
</evidence>
<dbReference type="Proteomes" id="UP001054252">
    <property type="component" value="Unassembled WGS sequence"/>
</dbReference>
<dbReference type="Gene3D" id="3.10.10.10">
    <property type="entry name" value="HIV Type 1 Reverse Transcriptase, subunit A, domain 1"/>
    <property type="match status" value="1"/>
</dbReference>
<dbReference type="InterPro" id="IPR041373">
    <property type="entry name" value="RT_RNaseH"/>
</dbReference>
<evidence type="ECO:0000256" key="1">
    <source>
        <dbReference type="ARBA" id="ARBA00022679"/>
    </source>
</evidence>
<evidence type="ECO:0000256" key="4">
    <source>
        <dbReference type="ARBA" id="ARBA00022759"/>
    </source>
</evidence>
<dbReference type="CDD" id="cd01647">
    <property type="entry name" value="RT_LTR"/>
    <property type="match status" value="1"/>
</dbReference>
<proteinExistence type="predicted"/>
<name>A0AAV5HZW2_9ROSI</name>
<organism evidence="10 11">
    <name type="scientific">Rubroshorea leprosula</name>
    <dbReference type="NCBI Taxonomy" id="152421"/>
    <lineage>
        <taxon>Eukaryota</taxon>
        <taxon>Viridiplantae</taxon>
        <taxon>Streptophyta</taxon>
        <taxon>Embryophyta</taxon>
        <taxon>Tracheophyta</taxon>
        <taxon>Spermatophyta</taxon>
        <taxon>Magnoliopsida</taxon>
        <taxon>eudicotyledons</taxon>
        <taxon>Gunneridae</taxon>
        <taxon>Pentapetalae</taxon>
        <taxon>rosids</taxon>
        <taxon>malvids</taxon>
        <taxon>Malvales</taxon>
        <taxon>Dipterocarpaceae</taxon>
        <taxon>Rubroshorea</taxon>
    </lineage>
</organism>
<evidence type="ECO:0000256" key="7">
    <source>
        <dbReference type="SAM" id="MobiDB-lite"/>
    </source>
</evidence>
<evidence type="ECO:0000256" key="5">
    <source>
        <dbReference type="ARBA" id="ARBA00022801"/>
    </source>
</evidence>
<evidence type="ECO:0008006" key="12">
    <source>
        <dbReference type="Google" id="ProtNLM"/>
    </source>
</evidence>
<dbReference type="InterPro" id="IPR043502">
    <property type="entry name" value="DNA/RNA_pol_sf"/>
</dbReference>
<evidence type="ECO:0000313" key="11">
    <source>
        <dbReference type="Proteomes" id="UP001054252"/>
    </source>
</evidence>
<dbReference type="PANTHER" id="PTHR48475">
    <property type="entry name" value="RIBONUCLEASE H"/>
    <property type="match status" value="1"/>
</dbReference>
<reference evidence="10 11" key="1">
    <citation type="journal article" date="2021" name="Commun. Biol.">
        <title>The genome of Shorea leprosula (Dipterocarpaceae) highlights the ecological relevance of drought in aseasonal tropical rainforests.</title>
        <authorList>
            <person name="Ng K.K.S."/>
            <person name="Kobayashi M.J."/>
            <person name="Fawcett J.A."/>
            <person name="Hatakeyama M."/>
            <person name="Paape T."/>
            <person name="Ng C.H."/>
            <person name="Ang C.C."/>
            <person name="Tnah L.H."/>
            <person name="Lee C.T."/>
            <person name="Nishiyama T."/>
            <person name="Sese J."/>
            <person name="O'Brien M.J."/>
            <person name="Copetti D."/>
            <person name="Mohd Noor M.I."/>
            <person name="Ong R.C."/>
            <person name="Putra M."/>
            <person name="Sireger I.Z."/>
            <person name="Indrioko S."/>
            <person name="Kosugi Y."/>
            <person name="Izuno A."/>
            <person name="Isagi Y."/>
            <person name="Lee S.L."/>
            <person name="Shimizu K.K."/>
        </authorList>
    </citation>
    <scope>NUCLEOTIDE SEQUENCE [LARGE SCALE GENOMIC DNA]</scope>
    <source>
        <strain evidence="10">214</strain>
    </source>
</reference>
<accession>A0AAV5HZW2</accession>
<evidence type="ECO:0000259" key="9">
    <source>
        <dbReference type="Pfam" id="PF17917"/>
    </source>
</evidence>
<dbReference type="AlphaFoldDB" id="A0AAV5HZW2"/>
<keyword evidence="5" id="KW-0378">Hydrolase</keyword>
<dbReference type="GO" id="GO:0016787">
    <property type="term" value="F:hydrolase activity"/>
    <property type="evidence" value="ECO:0007669"/>
    <property type="project" value="UniProtKB-KW"/>
</dbReference>
<evidence type="ECO:0000256" key="2">
    <source>
        <dbReference type="ARBA" id="ARBA00022695"/>
    </source>
</evidence>
<dbReference type="GO" id="GO:0003676">
    <property type="term" value="F:nucleic acid binding"/>
    <property type="evidence" value="ECO:0007669"/>
    <property type="project" value="InterPro"/>
</dbReference>
<feature type="region of interest" description="Disordered" evidence="7">
    <location>
        <begin position="1"/>
        <end position="22"/>
    </location>
</feature>
<feature type="compositionally biased region" description="Pro residues" evidence="7">
    <location>
        <begin position="8"/>
        <end position="21"/>
    </location>
</feature>
<dbReference type="SUPFAM" id="SSF56672">
    <property type="entry name" value="DNA/RNA polymerases"/>
    <property type="match status" value="1"/>
</dbReference>
<keyword evidence="2" id="KW-0548">Nucleotidyltransferase</keyword>
<evidence type="ECO:0000313" key="10">
    <source>
        <dbReference type="EMBL" id="GKU90936.1"/>
    </source>
</evidence>
<dbReference type="Pfam" id="PF00078">
    <property type="entry name" value="RVT_1"/>
    <property type="match status" value="1"/>
</dbReference>
<keyword evidence="1" id="KW-0808">Transferase</keyword>
<dbReference type="Gene3D" id="3.30.420.10">
    <property type="entry name" value="Ribonuclease H-like superfamily/Ribonuclease H"/>
    <property type="match status" value="1"/>
</dbReference>